<proteinExistence type="predicted"/>
<dbReference type="Proteomes" id="UP000054279">
    <property type="component" value="Unassembled WGS sequence"/>
</dbReference>
<dbReference type="AlphaFoldDB" id="A0A0C9VGV8"/>
<keyword evidence="4" id="KW-1185">Reference proteome</keyword>
<evidence type="ECO:0008006" key="5">
    <source>
        <dbReference type="Google" id="ProtNLM"/>
    </source>
</evidence>
<evidence type="ECO:0000313" key="4">
    <source>
        <dbReference type="Proteomes" id="UP000054279"/>
    </source>
</evidence>
<feature type="transmembrane region" description="Helical" evidence="2">
    <location>
        <begin position="198"/>
        <end position="224"/>
    </location>
</feature>
<feature type="region of interest" description="Disordered" evidence="1">
    <location>
        <begin position="280"/>
        <end position="301"/>
    </location>
</feature>
<evidence type="ECO:0000256" key="2">
    <source>
        <dbReference type="SAM" id="Phobius"/>
    </source>
</evidence>
<evidence type="ECO:0000313" key="3">
    <source>
        <dbReference type="EMBL" id="KIJ46269.1"/>
    </source>
</evidence>
<reference evidence="3 4" key="1">
    <citation type="submission" date="2014-06" db="EMBL/GenBank/DDBJ databases">
        <title>Evolutionary Origins and Diversification of the Mycorrhizal Mutualists.</title>
        <authorList>
            <consortium name="DOE Joint Genome Institute"/>
            <consortium name="Mycorrhizal Genomics Consortium"/>
            <person name="Kohler A."/>
            <person name="Kuo A."/>
            <person name="Nagy L.G."/>
            <person name="Floudas D."/>
            <person name="Copeland A."/>
            <person name="Barry K.W."/>
            <person name="Cichocki N."/>
            <person name="Veneault-Fourrey C."/>
            <person name="LaButti K."/>
            <person name="Lindquist E.A."/>
            <person name="Lipzen A."/>
            <person name="Lundell T."/>
            <person name="Morin E."/>
            <person name="Murat C."/>
            <person name="Riley R."/>
            <person name="Ohm R."/>
            <person name="Sun H."/>
            <person name="Tunlid A."/>
            <person name="Henrissat B."/>
            <person name="Grigoriev I.V."/>
            <person name="Hibbett D.S."/>
            <person name="Martin F."/>
        </authorList>
    </citation>
    <scope>NUCLEOTIDE SEQUENCE [LARGE SCALE GENOMIC DNA]</scope>
    <source>
        <strain evidence="3 4">SS14</strain>
    </source>
</reference>
<gene>
    <name evidence="3" type="ORF">M422DRAFT_46272</name>
</gene>
<feature type="transmembrane region" description="Helical" evidence="2">
    <location>
        <begin position="49"/>
        <end position="67"/>
    </location>
</feature>
<dbReference type="HOGENOM" id="CLU_044614_8_0_1"/>
<keyword evidence="2" id="KW-1133">Transmembrane helix</keyword>
<keyword evidence="2" id="KW-0472">Membrane</keyword>
<sequence>MDTTNPFEAVGAGFLGTTLDSAFYGVQATLFVLFIAIHHYQGKKNYKRFLNVAMVVLFVFCTIFWALDVALEYYSLTNIRQEEQNILAAAFTVVYGLIDFTTQIIFIYRCWTIWQRKYIVTIVPLFLAVVSFACVCTVAGLIFNFKINLIPTIQGVGDTGFAVSLVVDVYVTSFILGKIRKISKEFEELNLDPDRPHTIIMAMFLESGLVMVIPQLIWLVLFILHNVGYEVASNPITQIYAITPTILMIRIALGVAYDAETMLGTIMVSQSEKLETQELTEVGIEGEPSPKSDGNKSNYTT</sequence>
<protein>
    <recommendedName>
        <fullName evidence="5">Chitin synthase export chaperone</fullName>
    </recommendedName>
</protein>
<feature type="transmembrane region" description="Helical" evidence="2">
    <location>
        <begin position="87"/>
        <end position="111"/>
    </location>
</feature>
<feature type="transmembrane region" description="Helical" evidence="2">
    <location>
        <begin position="12"/>
        <end position="37"/>
    </location>
</feature>
<feature type="transmembrane region" description="Helical" evidence="2">
    <location>
        <begin position="118"/>
        <end position="143"/>
    </location>
</feature>
<dbReference type="EMBL" id="KN837108">
    <property type="protein sequence ID" value="KIJ46269.1"/>
    <property type="molecule type" value="Genomic_DNA"/>
</dbReference>
<name>A0A0C9VGV8_SPHS4</name>
<organism evidence="3 4">
    <name type="scientific">Sphaerobolus stellatus (strain SS14)</name>
    <dbReference type="NCBI Taxonomy" id="990650"/>
    <lineage>
        <taxon>Eukaryota</taxon>
        <taxon>Fungi</taxon>
        <taxon>Dikarya</taxon>
        <taxon>Basidiomycota</taxon>
        <taxon>Agaricomycotina</taxon>
        <taxon>Agaricomycetes</taxon>
        <taxon>Phallomycetidae</taxon>
        <taxon>Geastrales</taxon>
        <taxon>Sphaerobolaceae</taxon>
        <taxon>Sphaerobolus</taxon>
    </lineage>
</organism>
<feature type="transmembrane region" description="Helical" evidence="2">
    <location>
        <begin position="155"/>
        <end position="177"/>
    </location>
</feature>
<evidence type="ECO:0000256" key="1">
    <source>
        <dbReference type="SAM" id="MobiDB-lite"/>
    </source>
</evidence>
<feature type="transmembrane region" description="Helical" evidence="2">
    <location>
        <begin position="236"/>
        <end position="257"/>
    </location>
</feature>
<dbReference type="OrthoDB" id="3341077at2759"/>
<keyword evidence="2" id="KW-0812">Transmembrane</keyword>
<accession>A0A0C9VGV8</accession>